<proteinExistence type="predicted"/>
<evidence type="ECO:0000313" key="3">
    <source>
        <dbReference type="Proteomes" id="UP001462961"/>
    </source>
</evidence>
<dbReference type="EMBL" id="JAYLVJ010000140">
    <property type="protein sequence ID" value="MEO1760300.1"/>
    <property type="molecule type" value="Genomic_DNA"/>
</dbReference>
<dbReference type="Proteomes" id="UP001462961">
    <property type="component" value="Unassembled WGS sequence"/>
</dbReference>
<feature type="non-terminal residue" evidence="2">
    <location>
        <position position="66"/>
    </location>
</feature>
<feature type="transmembrane region" description="Helical" evidence="1">
    <location>
        <begin position="12"/>
        <end position="29"/>
    </location>
</feature>
<protein>
    <submittedName>
        <fullName evidence="2">Uncharacterized protein</fullName>
    </submittedName>
</protein>
<accession>A0ABV0ECJ5</accession>
<dbReference type="RefSeq" id="WP_342925662.1">
    <property type="nucleotide sequence ID" value="NZ_JAYLVJ010000140.1"/>
</dbReference>
<evidence type="ECO:0000313" key="2">
    <source>
        <dbReference type="EMBL" id="MEO1760300.1"/>
    </source>
</evidence>
<keyword evidence="1" id="KW-0812">Transmembrane</keyword>
<keyword evidence="1" id="KW-1133">Transmembrane helix</keyword>
<name>A0ABV0ECJ5_9BURK</name>
<organism evidence="2 3">
    <name type="scientific">Paraburkholderia caribensis</name>
    <dbReference type="NCBI Taxonomy" id="75105"/>
    <lineage>
        <taxon>Bacteria</taxon>
        <taxon>Pseudomonadati</taxon>
        <taxon>Pseudomonadota</taxon>
        <taxon>Betaproteobacteria</taxon>
        <taxon>Burkholderiales</taxon>
        <taxon>Burkholderiaceae</taxon>
        <taxon>Paraburkholderia</taxon>
    </lineage>
</organism>
<sequence length="66" mass="7134">MGVFAVGGLRGAGVVFGFWFLVFGFCAGIRDSLARFTRRPCAGRHLLFFAAAKKSRQKKAAHTANS</sequence>
<gene>
    <name evidence="2" type="ORF">VOI32_41440</name>
</gene>
<keyword evidence="1" id="KW-0472">Membrane</keyword>
<comment type="caution">
    <text evidence="2">The sequence shown here is derived from an EMBL/GenBank/DDBJ whole genome shotgun (WGS) entry which is preliminary data.</text>
</comment>
<reference evidence="2 3" key="1">
    <citation type="submission" date="2024-01" db="EMBL/GenBank/DDBJ databases">
        <title>The diversity of rhizobia nodulating Mimosa spp. in eleven states of Brazil covering several biomes is determined by host plant, location, and edaphic factors.</title>
        <authorList>
            <person name="Rouws L."/>
            <person name="Barauna A."/>
            <person name="Beukes C."/>
            <person name="De Faria S.M."/>
            <person name="Gross E."/>
            <person name="Dos Reis Junior F.B."/>
            <person name="Simon M."/>
            <person name="Maluk M."/>
            <person name="Odee D.W."/>
            <person name="Kenicer G."/>
            <person name="Young J.P.W."/>
            <person name="Reis V.M."/>
            <person name="Zilli J."/>
            <person name="James E.K."/>
        </authorList>
    </citation>
    <scope>NUCLEOTIDE SEQUENCE [LARGE SCALE GENOMIC DNA]</scope>
    <source>
        <strain evidence="2 3">JHI1651</strain>
    </source>
</reference>
<evidence type="ECO:0000256" key="1">
    <source>
        <dbReference type="SAM" id="Phobius"/>
    </source>
</evidence>
<keyword evidence="3" id="KW-1185">Reference proteome</keyword>